<protein>
    <submittedName>
        <fullName evidence="1">Uncharacterized protein</fullName>
    </submittedName>
</protein>
<organism evidence="1">
    <name type="scientific">marine sediment metagenome</name>
    <dbReference type="NCBI Taxonomy" id="412755"/>
    <lineage>
        <taxon>unclassified sequences</taxon>
        <taxon>metagenomes</taxon>
        <taxon>ecological metagenomes</taxon>
    </lineage>
</organism>
<dbReference type="AlphaFoldDB" id="X1V6N0"/>
<comment type="caution">
    <text evidence="1">The sequence shown here is derived from an EMBL/GenBank/DDBJ whole genome shotgun (WGS) entry which is preliminary data.</text>
</comment>
<proteinExistence type="predicted"/>
<gene>
    <name evidence="1" type="ORF">S12H4_54605</name>
</gene>
<dbReference type="EMBL" id="BARW01034922">
    <property type="protein sequence ID" value="GAJ11602.1"/>
    <property type="molecule type" value="Genomic_DNA"/>
</dbReference>
<feature type="non-terminal residue" evidence="1">
    <location>
        <position position="227"/>
    </location>
</feature>
<name>X1V6N0_9ZZZZ</name>
<evidence type="ECO:0000313" key="1">
    <source>
        <dbReference type="EMBL" id="GAJ11602.1"/>
    </source>
</evidence>
<feature type="non-terminal residue" evidence="1">
    <location>
        <position position="1"/>
    </location>
</feature>
<accession>X1V6N0</accession>
<reference evidence="1" key="1">
    <citation type="journal article" date="2014" name="Front. Microbiol.">
        <title>High frequency of phylogenetically diverse reductive dehalogenase-homologous genes in deep subseafloor sedimentary metagenomes.</title>
        <authorList>
            <person name="Kawai M."/>
            <person name="Futagami T."/>
            <person name="Toyoda A."/>
            <person name="Takaki Y."/>
            <person name="Nishi S."/>
            <person name="Hori S."/>
            <person name="Arai W."/>
            <person name="Tsubouchi T."/>
            <person name="Morono Y."/>
            <person name="Uchiyama I."/>
            <person name="Ito T."/>
            <person name="Fujiyama A."/>
            <person name="Inagaki F."/>
            <person name="Takami H."/>
        </authorList>
    </citation>
    <scope>NUCLEOTIDE SEQUENCE</scope>
    <source>
        <strain evidence="1">Expedition CK06-06</strain>
    </source>
</reference>
<sequence length="227" mass="26445">FLLAGQNFANEPLPFRQKVTLDRLTCYEANGNNDYDWEIVGILPGQEKELVFIQMDQNEKLNIPAYNWVLARNNGVLANEGFERSNRSMHAWEKHRHGESLLYGDRIIEGDKYYELWLPKNAAADCYPFHVLTAALTEQKMLKGEMTYMLNSEIKHTSRDLGDGKHILPDVWNIANHSFESKEPDLFEITFGVSEYCKDGLMPISEWMGTNTAWYERMISMTDYMWE</sequence>